<dbReference type="Proteomes" id="UP000632125">
    <property type="component" value="Unassembled WGS sequence"/>
</dbReference>
<evidence type="ECO:0000313" key="2">
    <source>
        <dbReference type="Proteomes" id="UP000632125"/>
    </source>
</evidence>
<proteinExistence type="predicted"/>
<dbReference type="SUPFAM" id="SSF53850">
    <property type="entry name" value="Periplasmic binding protein-like II"/>
    <property type="match status" value="1"/>
</dbReference>
<accession>A0A927CQ53</accession>
<dbReference type="Pfam" id="PF01547">
    <property type="entry name" value="SBP_bac_1"/>
    <property type="match status" value="1"/>
</dbReference>
<dbReference type="AlphaFoldDB" id="A0A927CQ53"/>
<dbReference type="Gene3D" id="3.40.190.10">
    <property type="entry name" value="Periplasmic binding protein-like II"/>
    <property type="match status" value="2"/>
</dbReference>
<protein>
    <submittedName>
        <fullName evidence="1">Extracellular solute-binding protein</fullName>
    </submittedName>
</protein>
<dbReference type="EMBL" id="JACXIY010000026">
    <property type="protein sequence ID" value="MBD2871042.1"/>
    <property type="molecule type" value="Genomic_DNA"/>
</dbReference>
<keyword evidence="2" id="KW-1185">Reference proteome</keyword>
<dbReference type="RefSeq" id="WP_190864473.1">
    <property type="nucleotide sequence ID" value="NZ_JACXIY010000026.1"/>
</dbReference>
<name>A0A927CQ53_9BACL</name>
<organism evidence="1 2">
    <name type="scientific">Paenibacillus arenilitoris</name>
    <dbReference type="NCBI Taxonomy" id="2772299"/>
    <lineage>
        <taxon>Bacteria</taxon>
        <taxon>Bacillati</taxon>
        <taxon>Bacillota</taxon>
        <taxon>Bacilli</taxon>
        <taxon>Bacillales</taxon>
        <taxon>Paenibacillaceae</taxon>
        <taxon>Paenibacillus</taxon>
    </lineage>
</organism>
<comment type="caution">
    <text evidence="1">The sequence shown here is derived from an EMBL/GenBank/DDBJ whole genome shotgun (WGS) entry which is preliminary data.</text>
</comment>
<gene>
    <name evidence="1" type="ORF">IDH41_20870</name>
</gene>
<sequence length="488" mass="53720">MQGAITEITGLVFDFNIPASDAGTKLNLMLVSSDPLPDILTLTDGILMKKLIQADKVWNLEEFLKKYDPSSPLLTNFPEDLKKGLIERDGGWYAYPSHIDTKEARKMYPPSSEFYSDGAKYRNNGAVMFNEQIMNDAGISIDELKTEDGVLAALKKVKDMNLKVDGTPVIPLQIDGKAYQNGALNTLKGHFGAMPVDKDGNYRDMIFAPETKHALDFLFKTAQEGYFDPGQMTLDAPAVDAAVNSGRVFCYIGGTAGKTNSGIPWVSPGPILSNQNTKPVYGKSMKAPTGWMQTFISKTASNPEKIAKWLDFMTSHEGLLLNYYGFEGKHYTLENGLVVLNEQGQKAQNDYSTTGVFALWPFHNIAWHDHATAAPTTKVGTDGLMAMQVQTAAAKASVIYDSSPLAMPNDFIPASSKMANDKAQIATYLQSQISKIILAKSEEQKEKYYNEMIAKVKQMGQSEIDAKINEQFHKQEQAFGVKVVGINS</sequence>
<evidence type="ECO:0000313" key="1">
    <source>
        <dbReference type="EMBL" id="MBD2871042.1"/>
    </source>
</evidence>
<reference evidence="1" key="1">
    <citation type="submission" date="2020-09" db="EMBL/GenBank/DDBJ databases">
        <title>A novel bacterium of genus Paenibacillus, isolated from South China Sea.</title>
        <authorList>
            <person name="Huang H."/>
            <person name="Mo K."/>
            <person name="Hu Y."/>
        </authorList>
    </citation>
    <scope>NUCLEOTIDE SEQUENCE</scope>
    <source>
        <strain evidence="1">IB182493</strain>
    </source>
</reference>
<dbReference type="InterPro" id="IPR006059">
    <property type="entry name" value="SBP"/>
</dbReference>